<proteinExistence type="predicted"/>
<feature type="transmembrane region" description="Helical" evidence="2">
    <location>
        <begin position="192"/>
        <end position="214"/>
    </location>
</feature>
<evidence type="ECO:0000313" key="3">
    <source>
        <dbReference type="EMBL" id="KAF2742898.1"/>
    </source>
</evidence>
<dbReference type="Proteomes" id="UP000799440">
    <property type="component" value="Unassembled WGS sequence"/>
</dbReference>
<gene>
    <name evidence="3" type="ORF">M011DRAFT_462037</name>
</gene>
<evidence type="ECO:0000256" key="2">
    <source>
        <dbReference type="SAM" id="Phobius"/>
    </source>
</evidence>
<evidence type="ECO:0000313" key="4">
    <source>
        <dbReference type="Proteomes" id="UP000799440"/>
    </source>
</evidence>
<dbReference type="AlphaFoldDB" id="A0A6A6UXA3"/>
<reference evidence="3" key="1">
    <citation type="journal article" date="2020" name="Stud. Mycol.">
        <title>101 Dothideomycetes genomes: a test case for predicting lifestyles and emergence of pathogens.</title>
        <authorList>
            <person name="Haridas S."/>
            <person name="Albert R."/>
            <person name="Binder M."/>
            <person name="Bloem J."/>
            <person name="Labutti K."/>
            <person name="Salamov A."/>
            <person name="Andreopoulos B."/>
            <person name="Baker S."/>
            <person name="Barry K."/>
            <person name="Bills G."/>
            <person name="Bluhm B."/>
            <person name="Cannon C."/>
            <person name="Castanera R."/>
            <person name="Culley D."/>
            <person name="Daum C."/>
            <person name="Ezra D."/>
            <person name="Gonzalez J."/>
            <person name="Henrissat B."/>
            <person name="Kuo A."/>
            <person name="Liang C."/>
            <person name="Lipzen A."/>
            <person name="Lutzoni F."/>
            <person name="Magnuson J."/>
            <person name="Mondo S."/>
            <person name="Nolan M."/>
            <person name="Ohm R."/>
            <person name="Pangilinan J."/>
            <person name="Park H.-J."/>
            <person name="Ramirez L."/>
            <person name="Alfaro M."/>
            <person name="Sun H."/>
            <person name="Tritt A."/>
            <person name="Yoshinaga Y."/>
            <person name="Zwiers L.-H."/>
            <person name="Turgeon B."/>
            <person name="Goodwin S."/>
            <person name="Spatafora J."/>
            <person name="Crous P."/>
            <person name="Grigoriev I."/>
        </authorList>
    </citation>
    <scope>NUCLEOTIDE SEQUENCE</scope>
    <source>
        <strain evidence="3">CBS 119925</strain>
    </source>
</reference>
<keyword evidence="2" id="KW-1133">Transmembrane helix</keyword>
<protein>
    <recommendedName>
        <fullName evidence="5">Transmembrane protein</fullName>
    </recommendedName>
</protein>
<dbReference type="EMBL" id="MU006602">
    <property type="protein sequence ID" value="KAF2742898.1"/>
    <property type="molecule type" value="Genomic_DNA"/>
</dbReference>
<feature type="transmembrane region" description="Helical" evidence="2">
    <location>
        <begin position="110"/>
        <end position="133"/>
    </location>
</feature>
<feature type="region of interest" description="Disordered" evidence="1">
    <location>
        <begin position="1"/>
        <end position="64"/>
    </location>
</feature>
<accession>A0A6A6UXA3</accession>
<name>A0A6A6UXA3_9PLEO</name>
<keyword evidence="2" id="KW-0472">Membrane</keyword>
<keyword evidence="4" id="KW-1185">Reference proteome</keyword>
<feature type="compositionally biased region" description="Acidic residues" evidence="1">
    <location>
        <begin position="11"/>
        <end position="27"/>
    </location>
</feature>
<feature type="compositionally biased region" description="Acidic residues" evidence="1">
    <location>
        <begin position="80"/>
        <end position="93"/>
    </location>
</feature>
<organism evidence="3 4">
    <name type="scientific">Sporormia fimetaria CBS 119925</name>
    <dbReference type="NCBI Taxonomy" id="1340428"/>
    <lineage>
        <taxon>Eukaryota</taxon>
        <taxon>Fungi</taxon>
        <taxon>Dikarya</taxon>
        <taxon>Ascomycota</taxon>
        <taxon>Pezizomycotina</taxon>
        <taxon>Dothideomycetes</taxon>
        <taxon>Pleosporomycetidae</taxon>
        <taxon>Pleosporales</taxon>
        <taxon>Sporormiaceae</taxon>
        <taxon>Sporormia</taxon>
    </lineage>
</organism>
<evidence type="ECO:0008006" key="5">
    <source>
        <dbReference type="Google" id="ProtNLM"/>
    </source>
</evidence>
<evidence type="ECO:0000256" key="1">
    <source>
        <dbReference type="SAM" id="MobiDB-lite"/>
    </source>
</evidence>
<sequence length="236" mass="26160">MPRVENTGPEDQAEEAVEQGVEEDIQVEPERDVETLTRFPSPNLPGWGSSSSAPTVVFRGHHASASTLEQEIADAIADEPEAAGEEAAEEQEPQVETRTRTENETEEDDWPMSLCTAIFFLLFAYALVICVSSTAHGNHRNAAGHGLYSRLVRWLSRLTLFVFGFAVLLRSLPYPLQSPNSSTTSARESMGYTRIQGVILFGMIHFSSCQPVFLDPAATYEPTRASHRQYLNIDLE</sequence>
<feature type="region of interest" description="Disordered" evidence="1">
    <location>
        <begin position="80"/>
        <end position="107"/>
    </location>
</feature>
<feature type="transmembrane region" description="Helical" evidence="2">
    <location>
        <begin position="154"/>
        <end position="172"/>
    </location>
</feature>
<keyword evidence="2" id="KW-0812">Transmembrane</keyword>